<organism evidence="1 2">
    <name type="scientific">Mikania micrantha</name>
    <name type="common">bitter vine</name>
    <dbReference type="NCBI Taxonomy" id="192012"/>
    <lineage>
        <taxon>Eukaryota</taxon>
        <taxon>Viridiplantae</taxon>
        <taxon>Streptophyta</taxon>
        <taxon>Embryophyta</taxon>
        <taxon>Tracheophyta</taxon>
        <taxon>Spermatophyta</taxon>
        <taxon>Magnoliopsida</taxon>
        <taxon>eudicotyledons</taxon>
        <taxon>Gunneridae</taxon>
        <taxon>Pentapetalae</taxon>
        <taxon>asterids</taxon>
        <taxon>campanulids</taxon>
        <taxon>Asterales</taxon>
        <taxon>Asteraceae</taxon>
        <taxon>Asteroideae</taxon>
        <taxon>Heliantheae alliance</taxon>
        <taxon>Eupatorieae</taxon>
        <taxon>Mikania</taxon>
    </lineage>
</organism>
<protein>
    <recommendedName>
        <fullName evidence="3">Cyclin-dependent kinase inhibitor</fullName>
    </recommendedName>
</protein>
<proteinExistence type="predicted"/>
<dbReference type="AlphaFoldDB" id="A0A5N6PW76"/>
<keyword evidence="2" id="KW-1185">Reference proteome</keyword>
<dbReference type="Proteomes" id="UP000326396">
    <property type="component" value="Linkage Group LG10"/>
</dbReference>
<dbReference type="EMBL" id="SZYD01000002">
    <property type="protein sequence ID" value="KAD7117795.1"/>
    <property type="molecule type" value="Genomic_DNA"/>
</dbReference>
<evidence type="ECO:0008006" key="3">
    <source>
        <dbReference type="Google" id="ProtNLM"/>
    </source>
</evidence>
<comment type="caution">
    <text evidence="1">The sequence shown here is derived from an EMBL/GenBank/DDBJ whole genome shotgun (WGS) entry which is preliminary data.</text>
</comment>
<evidence type="ECO:0000313" key="2">
    <source>
        <dbReference type="Proteomes" id="UP000326396"/>
    </source>
</evidence>
<evidence type="ECO:0000313" key="1">
    <source>
        <dbReference type="EMBL" id="KAD7117795.1"/>
    </source>
</evidence>
<sequence>MRTRAMAVDEAAGEKRRKVGDGEFRLPTSMLIQITATEKEEDTCRSCAVRSDHAPVSCCSSNGSTEELPFTYLEYHSYSKRRTEIKAELGLPEMITAKPSAVISSSRTVPAEKLPPATELEEFFASAEKQLYKRFKHQMSTGNIPCGSAGVKINILPDEDNDCMDDVVSS</sequence>
<accession>A0A5N6PW76</accession>
<dbReference type="OrthoDB" id="9940972at2759"/>
<gene>
    <name evidence="1" type="ORF">E3N88_05063</name>
</gene>
<name>A0A5N6PW76_9ASTR</name>
<reference evidence="1 2" key="1">
    <citation type="submission" date="2019-05" db="EMBL/GenBank/DDBJ databases">
        <title>Mikania micrantha, genome provides insights into the molecular mechanism of rapid growth.</title>
        <authorList>
            <person name="Liu B."/>
        </authorList>
    </citation>
    <scope>NUCLEOTIDE SEQUENCE [LARGE SCALE GENOMIC DNA]</scope>
    <source>
        <strain evidence="1">NLD-2019</strain>
        <tissue evidence="1">Leaf</tissue>
    </source>
</reference>